<protein>
    <submittedName>
        <fullName evidence="4">DUF998 domain-containing protein</fullName>
    </submittedName>
</protein>
<keyword evidence="2" id="KW-0812">Transmembrane</keyword>
<evidence type="ECO:0000256" key="1">
    <source>
        <dbReference type="SAM" id="MobiDB-lite"/>
    </source>
</evidence>
<gene>
    <name evidence="4" type="ORF">HCN08_22485</name>
</gene>
<dbReference type="Pfam" id="PF06197">
    <property type="entry name" value="DUF998"/>
    <property type="match status" value="1"/>
</dbReference>
<keyword evidence="2" id="KW-1133">Transmembrane helix</keyword>
<dbReference type="RefSeq" id="WP_167984997.1">
    <property type="nucleotide sequence ID" value="NZ_JAATEJ010000019.1"/>
</dbReference>
<feature type="chain" id="PRO_5045932237" evidence="3">
    <location>
        <begin position="27"/>
        <end position="224"/>
    </location>
</feature>
<accession>A0ABX0ZUA1</accession>
<proteinExistence type="predicted"/>
<feature type="signal peptide" evidence="3">
    <location>
        <begin position="1"/>
        <end position="26"/>
    </location>
</feature>
<organism evidence="4 5">
    <name type="scientific">Actinacidiphila epipremni</name>
    <dbReference type="NCBI Taxonomy" id="2053013"/>
    <lineage>
        <taxon>Bacteria</taxon>
        <taxon>Bacillati</taxon>
        <taxon>Actinomycetota</taxon>
        <taxon>Actinomycetes</taxon>
        <taxon>Kitasatosporales</taxon>
        <taxon>Streptomycetaceae</taxon>
        <taxon>Actinacidiphila</taxon>
    </lineage>
</organism>
<name>A0ABX0ZUA1_9ACTN</name>
<comment type="caution">
    <text evidence="4">The sequence shown here is derived from an EMBL/GenBank/DDBJ whole genome shotgun (WGS) entry which is preliminary data.</text>
</comment>
<feature type="transmembrane region" description="Helical" evidence="2">
    <location>
        <begin position="137"/>
        <end position="158"/>
    </location>
</feature>
<dbReference type="EMBL" id="JAATEJ010000019">
    <property type="protein sequence ID" value="NJP46151.1"/>
    <property type="molecule type" value="Genomic_DNA"/>
</dbReference>
<feature type="transmembrane region" description="Helical" evidence="2">
    <location>
        <begin position="170"/>
        <end position="191"/>
    </location>
</feature>
<feature type="transmembrane region" description="Helical" evidence="2">
    <location>
        <begin position="106"/>
        <end position="125"/>
    </location>
</feature>
<evidence type="ECO:0000256" key="3">
    <source>
        <dbReference type="SAM" id="SignalP"/>
    </source>
</evidence>
<dbReference type="InterPro" id="IPR009339">
    <property type="entry name" value="DUF998"/>
</dbReference>
<evidence type="ECO:0000256" key="2">
    <source>
        <dbReference type="SAM" id="Phobius"/>
    </source>
</evidence>
<evidence type="ECO:0000313" key="5">
    <source>
        <dbReference type="Proteomes" id="UP000734511"/>
    </source>
</evidence>
<feature type="transmembrane region" description="Helical" evidence="2">
    <location>
        <begin position="50"/>
        <end position="70"/>
    </location>
</feature>
<evidence type="ECO:0000313" key="4">
    <source>
        <dbReference type="EMBL" id="NJP46151.1"/>
    </source>
</evidence>
<feature type="region of interest" description="Disordered" evidence="1">
    <location>
        <begin position="199"/>
        <end position="224"/>
    </location>
</feature>
<dbReference type="Proteomes" id="UP000734511">
    <property type="component" value="Unassembled WGS sequence"/>
</dbReference>
<keyword evidence="3" id="KW-0732">Signal</keyword>
<keyword evidence="5" id="KW-1185">Reference proteome</keyword>
<feature type="compositionally biased region" description="Basic and acidic residues" evidence="1">
    <location>
        <begin position="215"/>
        <end position="224"/>
    </location>
</feature>
<reference evidence="4 5" key="1">
    <citation type="submission" date="2020-03" db="EMBL/GenBank/DDBJ databases">
        <title>WGS of actinomycetes isolated from Thailand.</title>
        <authorList>
            <person name="Thawai C."/>
        </authorList>
    </citation>
    <scope>NUCLEOTIDE SEQUENCE [LARGE SCALE GENOMIC DNA]</scope>
    <source>
        <strain evidence="4 5">PRB2-1</strain>
    </source>
</reference>
<keyword evidence="2" id="KW-0472">Membrane</keyword>
<feature type="transmembrane region" description="Helical" evidence="2">
    <location>
        <begin position="82"/>
        <end position="100"/>
    </location>
</feature>
<sequence length="224" mass="22727">MGHVTWWAVVSSGCAPVLLLGGSATAAVVEGPDYNPVKQTISVLAADNRAAYWAFTATLVALGACHLATACGLRAARLAGRLALGGGGISAMLLALFPAPATGGSLSHGSVVTVGFALLAAWPVLAARRRAVHAAPWGLRPLPSWVVTSLMVLGAAWFVVENQRHGPAGVAERVLTAATALWPVVVVISCLRHPPPAVGPRTAGPPVAGSPLPAPHDDTSEKST</sequence>